<sequence length="107" mass="10448">MTETTGPSTTSGLAAVEAAVLAVAGVTELYRARPTLGSALGAVRGLASGGGVARAVLDDGVLRLVIGTDGDLPAPTVAHQAHVVALAAAAEAGLPVERVDVRVARVG</sequence>
<proteinExistence type="predicted"/>
<name>A0A942YE32_9BACI</name>
<comment type="caution">
    <text evidence="1">The sequence shown here is derived from an EMBL/GenBank/DDBJ whole genome shotgun (WGS) entry which is preliminary data.</text>
</comment>
<gene>
    <name evidence="1" type="ORF">KHB02_38595</name>
</gene>
<protein>
    <submittedName>
        <fullName evidence="1">Uncharacterized protein</fullName>
    </submittedName>
</protein>
<dbReference type="EMBL" id="JAGYPE010000008">
    <property type="protein sequence ID" value="MBS4187283.1"/>
    <property type="molecule type" value="Genomic_DNA"/>
</dbReference>
<accession>A0A942YE32</accession>
<reference evidence="1" key="1">
    <citation type="submission" date="2021-05" db="EMBL/GenBank/DDBJ databases">
        <title>Novel Bacillus species.</title>
        <authorList>
            <person name="Liu G."/>
        </authorList>
    </citation>
    <scope>NUCLEOTIDE SEQUENCE</scope>
    <source>
        <strain evidence="1">FJAT-50051</strain>
    </source>
</reference>
<dbReference type="AlphaFoldDB" id="A0A942YE32"/>
<organism evidence="1">
    <name type="scientific">Neobacillus citreus</name>
    <dbReference type="NCBI Taxonomy" id="2833578"/>
    <lineage>
        <taxon>Bacteria</taxon>
        <taxon>Bacillati</taxon>
        <taxon>Bacillota</taxon>
        <taxon>Bacilli</taxon>
        <taxon>Bacillales</taxon>
        <taxon>Bacillaceae</taxon>
        <taxon>Neobacillus</taxon>
    </lineage>
</organism>
<evidence type="ECO:0000313" key="1">
    <source>
        <dbReference type="EMBL" id="MBS4187283.1"/>
    </source>
</evidence>